<reference evidence="3" key="1">
    <citation type="submission" date="2023-06" db="EMBL/GenBank/DDBJ databases">
        <authorList>
            <person name="Delattre M."/>
        </authorList>
    </citation>
    <scope>NUCLEOTIDE SEQUENCE</scope>
    <source>
        <strain evidence="3">AF72</strain>
    </source>
</reference>
<protein>
    <recommendedName>
        <fullName evidence="2">Fungal lipase-type domain-containing protein</fullName>
    </recommendedName>
</protein>
<comment type="caution">
    <text evidence="3">The sequence shown here is derived from an EMBL/GenBank/DDBJ whole genome shotgun (WGS) entry which is preliminary data.</text>
</comment>
<dbReference type="EMBL" id="CATQJA010000688">
    <property type="protein sequence ID" value="CAJ0563171.1"/>
    <property type="molecule type" value="Genomic_DNA"/>
</dbReference>
<evidence type="ECO:0000313" key="4">
    <source>
        <dbReference type="Proteomes" id="UP001177023"/>
    </source>
</evidence>
<feature type="domain" description="Fungal lipase-type" evidence="2">
    <location>
        <begin position="145"/>
        <end position="279"/>
    </location>
</feature>
<sequence>MCFIISTFLLFTICAVTINAQCERYLNCLDCAGAQTVGYTCRWCLDSGSCVNGLLACSTYTVITQYNCPRNISQIVFPYYLLTSRIIPITKAANAVLDLWAKEDVLPILQNMHNDTTIIYSNTVVCDHGMASVIVAAIEPNREAVIAFDSTVGFDEIIAQIFDFLLNRQEKFRFGGRVLKYYNSCFFSLWDNGLNDTMQEYFVSRKNWNITVTGAGIGGSLASMLIPAVATLLRLSNINLLTVGQPRTGDITFAISVESNTHSAFRAVVGADLLADMPKRIGDSLDLAHHFAFEVYFPDGLDDPYHICDQPESPYCSNSVFFKVPWLNMLYFVKLE</sequence>
<dbReference type="InterPro" id="IPR002921">
    <property type="entry name" value="Fungal_lipase-type"/>
</dbReference>
<feature type="non-terminal residue" evidence="3">
    <location>
        <position position="336"/>
    </location>
</feature>
<accession>A0AA36FQD9</accession>
<dbReference type="Pfam" id="PF01764">
    <property type="entry name" value="Lipase_3"/>
    <property type="match status" value="1"/>
</dbReference>
<dbReference type="PANTHER" id="PTHR45908">
    <property type="entry name" value="PROTEIN CBG11750-RELATED"/>
    <property type="match status" value="1"/>
</dbReference>
<dbReference type="PANTHER" id="PTHR45908:SF20">
    <property type="entry name" value="FUNGAL LIPASE-LIKE DOMAIN-CONTAINING PROTEIN"/>
    <property type="match status" value="1"/>
</dbReference>
<dbReference type="GO" id="GO:0006629">
    <property type="term" value="P:lipid metabolic process"/>
    <property type="evidence" value="ECO:0007669"/>
    <property type="project" value="InterPro"/>
</dbReference>
<name>A0AA36FQD9_9BILA</name>
<feature type="chain" id="PRO_5041269687" description="Fungal lipase-type domain-containing protein" evidence="1">
    <location>
        <begin position="21"/>
        <end position="336"/>
    </location>
</feature>
<gene>
    <name evidence="3" type="ORF">MSPICULIGERA_LOCUS2356</name>
</gene>
<dbReference type="Proteomes" id="UP001177023">
    <property type="component" value="Unassembled WGS sequence"/>
</dbReference>
<feature type="signal peptide" evidence="1">
    <location>
        <begin position="1"/>
        <end position="20"/>
    </location>
</feature>
<evidence type="ECO:0000256" key="1">
    <source>
        <dbReference type="SAM" id="SignalP"/>
    </source>
</evidence>
<keyword evidence="4" id="KW-1185">Reference proteome</keyword>
<evidence type="ECO:0000313" key="3">
    <source>
        <dbReference type="EMBL" id="CAJ0563171.1"/>
    </source>
</evidence>
<dbReference type="Gene3D" id="3.40.50.1820">
    <property type="entry name" value="alpha/beta hydrolase"/>
    <property type="match status" value="1"/>
</dbReference>
<dbReference type="SUPFAM" id="SSF53474">
    <property type="entry name" value="alpha/beta-Hydrolases"/>
    <property type="match status" value="1"/>
</dbReference>
<keyword evidence="1" id="KW-0732">Signal</keyword>
<dbReference type="AlphaFoldDB" id="A0AA36FQD9"/>
<evidence type="ECO:0000259" key="2">
    <source>
        <dbReference type="Pfam" id="PF01764"/>
    </source>
</evidence>
<proteinExistence type="predicted"/>
<dbReference type="InterPro" id="IPR029058">
    <property type="entry name" value="AB_hydrolase_fold"/>
</dbReference>
<organism evidence="3 4">
    <name type="scientific">Mesorhabditis spiculigera</name>
    <dbReference type="NCBI Taxonomy" id="96644"/>
    <lineage>
        <taxon>Eukaryota</taxon>
        <taxon>Metazoa</taxon>
        <taxon>Ecdysozoa</taxon>
        <taxon>Nematoda</taxon>
        <taxon>Chromadorea</taxon>
        <taxon>Rhabditida</taxon>
        <taxon>Rhabditina</taxon>
        <taxon>Rhabditomorpha</taxon>
        <taxon>Rhabditoidea</taxon>
        <taxon>Rhabditidae</taxon>
        <taxon>Mesorhabditinae</taxon>
        <taxon>Mesorhabditis</taxon>
    </lineage>
</organism>